<dbReference type="Gene3D" id="3.90.120.10">
    <property type="entry name" value="DNA Methylase, subunit A, domain 2"/>
    <property type="match status" value="1"/>
</dbReference>
<dbReference type="AlphaFoldDB" id="A0A1Z4V0Z6"/>
<evidence type="ECO:0000313" key="9">
    <source>
        <dbReference type="Proteomes" id="UP000218702"/>
    </source>
</evidence>
<dbReference type="OrthoDB" id="451520at2"/>
<dbReference type="NCBIfam" id="TIGR00675">
    <property type="entry name" value="dcm"/>
    <property type="match status" value="1"/>
</dbReference>
<dbReference type="EC" id="2.1.1.37" evidence="7"/>
<dbReference type="Proteomes" id="UP000218702">
    <property type="component" value="Chromosome"/>
</dbReference>
<gene>
    <name evidence="8" type="ORF">NIES806_13780</name>
</gene>
<dbReference type="InterPro" id="IPR031303">
    <property type="entry name" value="C5_meth_CS"/>
</dbReference>
<name>A0A1Z4V0Z6_9CYAN</name>
<dbReference type="InterPro" id="IPR050390">
    <property type="entry name" value="C5-Methyltransferase"/>
</dbReference>
<dbReference type="KEGG" id="dcm:NIES806_13780"/>
<dbReference type="InterPro" id="IPR018117">
    <property type="entry name" value="C5_DNA_meth_AS"/>
</dbReference>
<keyword evidence="1 5" id="KW-0489">Methyltransferase</keyword>
<dbReference type="InterPro" id="IPR029063">
    <property type="entry name" value="SAM-dependent_MTases_sf"/>
</dbReference>
<dbReference type="RefSeq" id="WP_096665545.1">
    <property type="nucleotide sequence ID" value="NZ_AP018316.1"/>
</dbReference>
<dbReference type="REBASE" id="207444">
    <property type="entry name" value="M.Dco806ORF13780P"/>
</dbReference>
<dbReference type="Pfam" id="PF00145">
    <property type="entry name" value="DNA_methylase"/>
    <property type="match status" value="1"/>
</dbReference>
<comment type="similarity">
    <text evidence="5 6">Belongs to the class I-like SAM-binding methyltransferase superfamily. C5-methyltransferase family.</text>
</comment>
<dbReference type="GO" id="GO:0003886">
    <property type="term" value="F:DNA (cytosine-5-)-methyltransferase activity"/>
    <property type="evidence" value="ECO:0007669"/>
    <property type="project" value="UniProtKB-EC"/>
</dbReference>
<evidence type="ECO:0000256" key="5">
    <source>
        <dbReference type="PROSITE-ProRule" id="PRU01016"/>
    </source>
</evidence>
<dbReference type="PANTHER" id="PTHR10629:SF52">
    <property type="entry name" value="DNA (CYTOSINE-5)-METHYLTRANSFERASE 1"/>
    <property type="match status" value="1"/>
</dbReference>
<comment type="catalytic activity">
    <reaction evidence="7">
        <text>a 2'-deoxycytidine in DNA + S-adenosyl-L-methionine = a 5-methyl-2'-deoxycytidine in DNA + S-adenosyl-L-homocysteine + H(+)</text>
        <dbReference type="Rhea" id="RHEA:13681"/>
        <dbReference type="Rhea" id="RHEA-COMP:11369"/>
        <dbReference type="Rhea" id="RHEA-COMP:11370"/>
        <dbReference type="ChEBI" id="CHEBI:15378"/>
        <dbReference type="ChEBI" id="CHEBI:57856"/>
        <dbReference type="ChEBI" id="CHEBI:59789"/>
        <dbReference type="ChEBI" id="CHEBI:85452"/>
        <dbReference type="ChEBI" id="CHEBI:85454"/>
        <dbReference type="EC" id="2.1.1.37"/>
    </reaction>
</comment>
<keyword evidence="2 5" id="KW-0808">Transferase</keyword>
<dbReference type="PANTHER" id="PTHR10629">
    <property type="entry name" value="CYTOSINE-SPECIFIC METHYLTRANSFERASE"/>
    <property type="match status" value="1"/>
</dbReference>
<dbReference type="PROSITE" id="PS51679">
    <property type="entry name" value="SAM_MT_C5"/>
    <property type="match status" value="1"/>
</dbReference>
<dbReference type="GO" id="GO:0032259">
    <property type="term" value="P:methylation"/>
    <property type="evidence" value="ECO:0007669"/>
    <property type="project" value="UniProtKB-KW"/>
</dbReference>
<dbReference type="Gene3D" id="3.40.50.150">
    <property type="entry name" value="Vaccinia Virus protein VP39"/>
    <property type="match status" value="1"/>
</dbReference>
<keyword evidence="4" id="KW-0680">Restriction system</keyword>
<dbReference type="GO" id="GO:0009307">
    <property type="term" value="P:DNA restriction-modification system"/>
    <property type="evidence" value="ECO:0007669"/>
    <property type="project" value="UniProtKB-KW"/>
</dbReference>
<evidence type="ECO:0000256" key="1">
    <source>
        <dbReference type="ARBA" id="ARBA00022603"/>
    </source>
</evidence>
<accession>A0A1Z4V0Z6</accession>
<evidence type="ECO:0000256" key="6">
    <source>
        <dbReference type="RuleBase" id="RU000416"/>
    </source>
</evidence>
<dbReference type="SUPFAM" id="SSF53335">
    <property type="entry name" value="S-adenosyl-L-methionine-dependent methyltransferases"/>
    <property type="match status" value="1"/>
</dbReference>
<keyword evidence="3 5" id="KW-0949">S-adenosyl-L-methionine</keyword>
<proteinExistence type="inferred from homology"/>
<evidence type="ECO:0000256" key="7">
    <source>
        <dbReference type="RuleBase" id="RU000417"/>
    </source>
</evidence>
<evidence type="ECO:0000313" key="8">
    <source>
        <dbReference type="EMBL" id="BAZ85178.1"/>
    </source>
</evidence>
<reference evidence="8 9" key="1">
    <citation type="submission" date="2017-06" db="EMBL/GenBank/DDBJ databases">
        <title>Genome sequencing of cyanobaciteial culture collection at National Institute for Environmental Studies (NIES).</title>
        <authorList>
            <person name="Hirose Y."/>
            <person name="Shimura Y."/>
            <person name="Fujisawa T."/>
            <person name="Nakamura Y."/>
            <person name="Kawachi M."/>
        </authorList>
    </citation>
    <scope>NUCLEOTIDE SEQUENCE [LARGE SCALE GENOMIC DNA]</scope>
    <source>
        <strain evidence="8 9">NIES-806</strain>
    </source>
</reference>
<evidence type="ECO:0000256" key="3">
    <source>
        <dbReference type="ARBA" id="ARBA00022691"/>
    </source>
</evidence>
<keyword evidence="9" id="KW-1185">Reference proteome</keyword>
<dbReference type="InterPro" id="IPR001525">
    <property type="entry name" value="C5_MeTfrase"/>
</dbReference>
<dbReference type="PROSITE" id="PS00095">
    <property type="entry name" value="C5_MTASE_2"/>
    <property type="match status" value="1"/>
</dbReference>
<dbReference type="PRINTS" id="PR00105">
    <property type="entry name" value="C5METTRFRASE"/>
</dbReference>
<organism evidence="8 9">
    <name type="scientific">Dolichospermum compactum NIES-806</name>
    <dbReference type="NCBI Taxonomy" id="1973481"/>
    <lineage>
        <taxon>Bacteria</taxon>
        <taxon>Bacillati</taxon>
        <taxon>Cyanobacteriota</taxon>
        <taxon>Cyanophyceae</taxon>
        <taxon>Nostocales</taxon>
        <taxon>Aphanizomenonaceae</taxon>
        <taxon>Dolichospermum</taxon>
        <taxon>Dolichospermum compactum</taxon>
    </lineage>
</organism>
<sequence>MAKKRPIAVDLFAGAGGMTLGFEQAGFDVLASVEIDPIHCAIHQFNFPFWTVLCKSVEETTGEEIRNSSQIANQEIDVVFGGPPCQGFSLMGKRSFDDPRNSLVFHFIRLVVELQPKFFVLENVKGMTVGKHKEFIAEIISQFSESGYQVNANYQVLNAANYGVPQNRERLFLLGSRQNIELPKYPEEITFPAKSNQSSANKLVLTPTVWEALQDLPVIENYQELYQQDWIFTDFGKSSNYAKKLRNLATAKNNYSYKRQYDPTLLTSSLRSKHSPESMDRFASTPHGKIESISRFHKLDPHGLCNTLRAGTPSNKGAFTSPRPIHPFIPRCITVREAARLHSYPDWFRFHPTKWHGFRQIGNSVPPLLAQAVAGEIIKVLDITSSQPQGVQDLGDISLLTLDMSAAAKYFGVNPHVIEPRTRREMNFSDLTNHRDTEDTEVIRR</sequence>
<evidence type="ECO:0000256" key="4">
    <source>
        <dbReference type="ARBA" id="ARBA00022747"/>
    </source>
</evidence>
<dbReference type="PROSITE" id="PS00094">
    <property type="entry name" value="C5_MTASE_1"/>
    <property type="match status" value="1"/>
</dbReference>
<protein>
    <recommendedName>
        <fullName evidence="7">Cytosine-specific methyltransferase</fullName>
        <ecNumber evidence="7">2.1.1.37</ecNumber>
    </recommendedName>
</protein>
<evidence type="ECO:0000256" key="2">
    <source>
        <dbReference type="ARBA" id="ARBA00022679"/>
    </source>
</evidence>
<feature type="active site" evidence="5">
    <location>
        <position position="85"/>
    </location>
</feature>
<dbReference type="EMBL" id="AP018316">
    <property type="protein sequence ID" value="BAZ85178.1"/>
    <property type="molecule type" value="Genomic_DNA"/>
</dbReference>